<evidence type="ECO:0000259" key="1">
    <source>
        <dbReference type="Pfam" id="PF01636"/>
    </source>
</evidence>
<evidence type="ECO:0000313" key="3">
    <source>
        <dbReference type="Proteomes" id="UP001219355"/>
    </source>
</evidence>
<dbReference type="Proteomes" id="UP001219355">
    <property type="component" value="Chromosome 2"/>
</dbReference>
<dbReference type="EMBL" id="CP120628">
    <property type="protein sequence ID" value="WEW58512.1"/>
    <property type="molecule type" value="Genomic_DNA"/>
</dbReference>
<sequence length="578" mass="66310">MFPPRVSIIRNSCAKRPRYLIPAITSPKLRRHATTAPTAQSHHPHDDDFFRYTTGRWLWDEENQLRKRYRRFNVDALKGVAARTLGGGGARRCVAMSKIGEGNFNKVFRMQMDDGRVAMARIPHPNAGPEGYTTASEVATMEFARAVLGIPVPKVLAWNASLMGNPVEAEYIIMEEAEGTLLTEIWHEMKPSEKKDVIEEVVELEKKLVAVGLNLSGSIYFAEAGFAGCKAAQIVTDAPSSIRELVESRFVIGPCTSDDFWEKEKAKMIIDRGPWDSADEFVKAIAYREMAWINQYGESFPLDPRFDYTEGQTSPQAHTDLLERYLSVAPMLLPQSPDLLRPTLWHFDISSANLFVHNGKISSVVDWQFCSVAPLVLQARVPRLVKYRGEKVLQRPDNFEALDQDEKKKVLDQIARTSRLNFYRTQAALENPLMARVLELPQIEFLDYLTACAGDSWNDDDGMLKLRESLLKVQRRWENFGIEEPCPYQFTDEQIKQHLKDGEGFNTLQDFWDNISGAVDREGFTFPENFDLAVDFFSEMRDIGLEKLTGRNREEWELWTRWVVERKREREAREAEKK</sequence>
<dbReference type="InterPro" id="IPR011009">
    <property type="entry name" value="Kinase-like_dom_sf"/>
</dbReference>
<dbReference type="AlphaFoldDB" id="A0AAF0IJ29"/>
<dbReference type="Pfam" id="PF01636">
    <property type="entry name" value="APH"/>
    <property type="match status" value="1"/>
</dbReference>
<reference evidence="2" key="1">
    <citation type="submission" date="2023-03" db="EMBL/GenBank/DDBJ databases">
        <title>Emydomyces testavorans Genome Sequence.</title>
        <authorList>
            <person name="Hoyer L."/>
        </authorList>
    </citation>
    <scope>NUCLEOTIDE SEQUENCE</scope>
    <source>
        <strain evidence="2">16-2883</strain>
    </source>
</reference>
<dbReference type="SUPFAM" id="SSF56112">
    <property type="entry name" value="Protein kinase-like (PK-like)"/>
    <property type="match status" value="1"/>
</dbReference>
<organism evidence="2 3">
    <name type="scientific">Emydomyces testavorans</name>
    <dbReference type="NCBI Taxonomy" id="2070801"/>
    <lineage>
        <taxon>Eukaryota</taxon>
        <taxon>Fungi</taxon>
        <taxon>Dikarya</taxon>
        <taxon>Ascomycota</taxon>
        <taxon>Pezizomycotina</taxon>
        <taxon>Eurotiomycetes</taxon>
        <taxon>Eurotiomycetidae</taxon>
        <taxon>Onygenales</taxon>
        <taxon>Nannizziopsiaceae</taxon>
        <taxon>Emydomyces</taxon>
    </lineage>
</organism>
<dbReference type="Gene3D" id="3.90.1200.10">
    <property type="match status" value="1"/>
</dbReference>
<dbReference type="PANTHER" id="PTHR36091">
    <property type="entry name" value="ALTERED INHERITANCE OF MITOCHONDRIA PROTEIN 9, MITOCHONDRIAL"/>
    <property type="match status" value="1"/>
</dbReference>
<dbReference type="InterPro" id="IPR002575">
    <property type="entry name" value="Aminoglycoside_PTrfase"/>
</dbReference>
<dbReference type="PANTHER" id="PTHR36091:SF2">
    <property type="entry name" value="AMINOGLYCOSIDE PHOSPHOTRANSFERASE DOMAIN-CONTAINING PROTEIN"/>
    <property type="match status" value="1"/>
</dbReference>
<dbReference type="GO" id="GO:0005739">
    <property type="term" value="C:mitochondrion"/>
    <property type="evidence" value="ECO:0007669"/>
    <property type="project" value="TreeGrafter"/>
</dbReference>
<evidence type="ECO:0000313" key="2">
    <source>
        <dbReference type="EMBL" id="WEW58512.1"/>
    </source>
</evidence>
<name>A0AAF0IJ29_9EURO</name>
<proteinExistence type="predicted"/>
<accession>A0AAF0IJ29</accession>
<feature type="domain" description="Aminoglycoside phosphotransferase" evidence="1">
    <location>
        <begin position="98"/>
        <end position="375"/>
    </location>
</feature>
<protein>
    <submittedName>
        <fullName evidence="2">Phosphotransferase enzyme</fullName>
    </submittedName>
</protein>
<gene>
    <name evidence="2" type="primary">AIM9</name>
    <name evidence="2" type="ORF">PRK78_003980</name>
</gene>
<dbReference type="InterPro" id="IPR051035">
    <property type="entry name" value="Mito_inheritance_9"/>
</dbReference>
<keyword evidence="3" id="KW-1185">Reference proteome</keyword>